<organism evidence="1 2">
    <name type="scientific">Sclerotinia nivalis</name>
    <dbReference type="NCBI Taxonomy" id="352851"/>
    <lineage>
        <taxon>Eukaryota</taxon>
        <taxon>Fungi</taxon>
        <taxon>Dikarya</taxon>
        <taxon>Ascomycota</taxon>
        <taxon>Pezizomycotina</taxon>
        <taxon>Leotiomycetes</taxon>
        <taxon>Helotiales</taxon>
        <taxon>Sclerotiniaceae</taxon>
        <taxon>Sclerotinia</taxon>
    </lineage>
</organism>
<keyword evidence="2" id="KW-1185">Reference proteome</keyword>
<dbReference type="EMBL" id="JAPEIS010000009">
    <property type="protein sequence ID" value="KAJ8063159.1"/>
    <property type="molecule type" value="Genomic_DNA"/>
</dbReference>
<accession>A0A9X0AIV4</accession>
<proteinExistence type="predicted"/>
<sequence>MRSRLICLVTDRNLRYKIGLDLLVAQNPKFGSRRNKEFTNYLIRGTIKLRRDQIESLQKELNLNKRSLEHNRDQKNFMEEARTRWANQDRFFSKVEMRWNWKFIVTLYELLYCIGRAFEIRLID</sequence>
<protein>
    <submittedName>
        <fullName evidence="1">Uncharacterized protein</fullName>
    </submittedName>
</protein>
<evidence type="ECO:0000313" key="1">
    <source>
        <dbReference type="EMBL" id="KAJ8063159.1"/>
    </source>
</evidence>
<dbReference type="AlphaFoldDB" id="A0A9X0AIV4"/>
<comment type="caution">
    <text evidence="1">The sequence shown here is derived from an EMBL/GenBank/DDBJ whole genome shotgun (WGS) entry which is preliminary data.</text>
</comment>
<evidence type="ECO:0000313" key="2">
    <source>
        <dbReference type="Proteomes" id="UP001152300"/>
    </source>
</evidence>
<name>A0A9X0AIV4_9HELO</name>
<gene>
    <name evidence="1" type="ORF">OCU04_008399</name>
</gene>
<reference evidence="1" key="1">
    <citation type="submission" date="2022-11" db="EMBL/GenBank/DDBJ databases">
        <title>Genome Resource of Sclerotinia nivalis Strain SnTB1, a Plant Pathogen Isolated from American Ginseng.</title>
        <authorList>
            <person name="Fan S."/>
        </authorList>
    </citation>
    <scope>NUCLEOTIDE SEQUENCE</scope>
    <source>
        <strain evidence="1">SnTB1</strain>
    </source>
</reference>
<dbReference type="Proteomes" id="UP001152300">
    <property type="component" value="Unassembled WGS sequence"/>
</dbReference>